<evidence type="ECO:0000313" key="2">
    <source>
        <dbReference type="Proteomes" id="UP000297477"/>
    </source>
</evidence>
<dbReference type="RefSeq" id="WP_067191622.1">
    <property type="nucleotide sequence ID" value="NZ_SPKT01000033.1"/>
</dbReference>
<keyword evidence="2" id="KW-1185">Reference proteome</keyword>
<gene>
    <name evidence="1" type="ORF">E4A49_11325</name>
</gene>
<proteinExistence type="predicted"/>
<accession>A0ABY2JZU4</accession>
<dbReference type="EMBL" id="SPKT01000033">
    <property type="protein sequence ID" value="TFH97906.1"/>
    <property type="molecule type" value="Genomic_DNA"/>
</dbReference>
<protein>
    <recommendedName>
        <fullName evidence="3">WXG100 family type VII secretion target</fullName>
    </recommendedName>
</protein>
<reference evidence="1 2" key="1">
    <citation type="submission" date="2019-03" db="EMBL/GenBank/DDBJ databases">
        <title>Reclassification of Micrococcus aloeverae and Micrococcus yunnanensis as later heterotypic synonyms of Micrococcus luteus.</title>
        <authorList>
            <person name="Huang C.-H."/>
        </authorList>
    </citation>
    <scope>NUCLEOTIDE SEQUENCE [LARGE SCALE GENOMIC DNA]</scope>
    <source>
        <strain evidence="1 2">BCRC 12151</strain>
    </source>
</reference>
<evidence type="ECO:0008006" key="3">
    <source>
        <dbReference type="Google" id="ProtNLM"/>
    </source>
</evidence>
<sequence>MTIQYDSAAAANYEDEVLRIASRIETIIGDREQQKAFVADNYKSTDNDADYDVIEQTWLDAAQTVKELVDRARTLMEENDDIAVGAHQRANGHIAAMKA</sequence>
<evidence type="ECO:0000313" key="1">
    <source>
        <dbReference type="EMBL" id="TFH97906.1"/>
    </source>
</evidence>
<dbReference type="Proteomes" id="UP000297477">
    <property type="component" value="Unassembled WGS sequence"/>
</dbReference>
<comment type="caution">
    <text evidence="1">The sequence shown here is derived from an EMBL/GenBank/DDBJ whole genome shotgun (WGS) entry which is preliminary data.</text>
</comment>
<organism evidence="1 2">
    <name type="scientific">Micrococcus lylae</name>
    <dbReference type="NCBI Taxonomy" id="1273"/>
    <lineage>
        <taxon>Bacteria</taxon>
        <taxon>Bacillati</taxon>
        <taxon>Actinomycetota</taxon>
        <taxon>Actinomycetes</taxon>
        <taxon>Micrococcales</taxon>
        <taxon>Micrococcaceae</taxon>
        <taxon>Micrococcus</taxon>
    </lineage>
</organism>
<name>A0ABY2JZU4_9MICC</name>